<feature type="region of interest" description="Disordered" evidence="13">
    <location>
        <begin position="466"/>
        <end position="485"/>
    </location>
</feature>
<feature type="compositionally biased region" description="Polar residues" evidence="13">
    <location>
        <begin position="717"/>
        <end position="735"/>
    </location>
</feature>
<evidence type="ECO:0000256" key="1">
    <source>
        <dbReference type="ARBA" id="ARBA00004123"/>
    </source>
</evidence>
<dbReference type="Proteomes" id="UP001063166">
    <property type="component" value="Unassembled WGS sequence"/>
</dbReference>
<evidence type="ECO:0000259" key="14">
    <source>
        <dbReference type="Pfam" id="PF09405"/>
    </source>
</evidence>
<gene>
    <name evidence="15" type="ORF">LshimejAT787_0109800</name>
</gene>
<feature type="region of interest" description="Disordered" evidence="13">
    <location>
        <begin position="491"/>
        <end position="521"/>
    </location>
</feature>
<feature type="region of interest" description="Disordered" evidence="13">
    <location>
        <begin position="547"/>
        <end position="574"/>
    </location>
</feature>
<evidence type="ECO:0000256" key="3">
    <source>
        <dbReference type="ARBA" id="ARBA00009548"/>
    </source>
</evidence>
<feature type="compositionally biased region" description="Acidic residues" evidence="13">
    <location>
        <begin position="43"/>
        <end position="77"/>
    </location>
</feature>
<comment type="subcellular location">
    <subcellularLocation>
        <location evidence="2">Cytoplasm</location>
    </subcellularLocation>
    <subcellularLocation>
        <location evidence="1">Nucleus</location>
    </subcellularLocation>
</comment>
<feature type="region of interest" description="Disordered" evidence="13">
    <location>
        <begin position="144"/>
        <end position="211"/>
    </location>
</feature>
<evidence type="ECO:0000256" key="9">
    <source>
        <dbReference type="ARBA" id="ARBA00022884"/>
    </source>
</evidence>
<evidence type="ECO:0000313" key="15">
    <source>
        <dbReference type="EMBL" id="GLB34096.1"/>
    </source>
</evidence>
<evidence type="ECO:0000256" key="2">
    <source>
        <dbReference type="ARBA" id="ARBA00004496"/>
    </source>
</evidence>
<keyword evidence="7" id="KW-0509">mRNA transport</keyword>
<dbReference type="OrthoDB" id="3361414at2759"/>
<keyword evidence="9" id="KW-0694">RNA-binding</keyword>
<dbReference type="EMBL" id="BRPK01000001">
    <property type="protein sequence ID" value="GLB34096.1"/>
    <property type="molecule type" value="Genomic_DNA"/>
</dbReference>
<evidence type="ECO:0000256" key="6">
    <source>
        <dbReference type="ARBA" id="ARBA00022664"/>
    </source>
</evidence>
<comment type="similarity">
    <text evidence="3">Belongs to the CASC3 family.</text>
</comment>
<keyword evidence="16" id="KW-1185">Reference proteome</keyword>
<keyword evidence="5" id="KW-0963">Cytoplasm</keyword>
<accession>A0A9P3PEN7</accession>
<dbReference type="InterPro" id="IPR018545">
    <property type="entry name" value="Btz_dom"/>
</dbReference>
<feature type="compositionally biased region" description="Basic and acidic residues" evidence="13">
    <location>
        <begin position="499"/>
        <end position="509"/>
    </location>
</feature>
<dbReference type="GO" id="GO:0006417">
    <property type="term" value="P:regulation of translation"/>
    <property type="evidence" value="ECO:0007669"/>
    <property type="project" value="UniProtKB-KW"/>
</dbReference>
<organism evidence="15 16">
    <name type="scientific">Lyophyllum shimeji</name>
    <name type="common">Hon-shimeji</name>
    <name type="synonym">Tricholoma shimeji</name>
    <dbReference type="NCBI Taxonomy" id="47721"/>
    <lineage>
        <taxon>Eukaryota</taxon>
        <taxon>Fungi</taxon>
        <taxon>Dikarya</taxon>
        <taxon>Basidiomycota</taxon>
        <taxon>Agaricomycotina</taxon>
        <taxon>Agaricomycetes</taxon>
        <taxon>Agaricomycetidae</taxon>
        <taxon>Agaricales</taxon>
        <taxon>Tricholomatineae</taxon>
        <taxon>Lyophyllaceae</taxon>
        <taxon>Lyophyllum</taxon>
    </lineage>
</organism>
<evidence type="ECO:0000256" key="5">
    <source>
        <dbReference type="ARBA" id="ARBA00022490"/>
    </source>
</evidence>
<dbReference type="Pfam" id="PF09405">
    <property type="entry name" value="Btz"/>
    <property type="match status" value="1"/>
</dbReference>
<dbReference type="GO" id="GO:0005737">
    <property type="term" value="C:cytoplasm"/>
    <property type="evidence" value="ECO:0007669"/>
    <property type="project" value="UniProtKB-SubCell"/>
</dbReference>
<feature type="domain" description="Btz" evidence="14">
    <location>
        <begin position="213"/>
        <end position="321"/>
    </location>
</feature>
<keyword evidence="6" id="KW-0507">mRNA processing</keyword>
<evidence type="ECO:0000313" key="16">
    <source>
        <dbReference type="Proteomes" id="UP001063166"/>
    </source>
</evidence>
<feature type="region of interest" description="Disordered" evidence="13">
    <location>
        <begin position="1"/>
        <end position="117"/>
    </location>
</feature>
<dbReference type="AlphaFoldDB" id="A0A9P3PEN7"/>
<keyword evidence="4" id="KW-0813">Transport</keyword>
<keyword evidence="11" id="KW-0508">mRNA splicing</keyword>
<dbReference type="GO" id="GO:0006397">
    <property type="term" value="P:mRNA processing"/>
    <property type="evidence" value="ECO:0007669"/>
    <property type="project" value="UniProtKB-KW"/>
</dbReference>
<feature type="compositionally biased region" description="Polar residues" evidence="13">
    <location>
        <begin position="85"/>
        <end position="97"/>
    </location>
</feature>
<keyword evidence="8" id="KW-0810">Translation regulation</keyword>
<sequence>MPAAVTSPSPARLANDVSTPRPRGQVKKKRIIRRRGRAPGDIGSDDEIEREVATDSESEDELSSLDSSSDSDTEPASEDVVPNGRSRTFTPSTSQSPGDRGVEEKEADATPFFSAGGNWSEMVADEHARGPAELPVIEFADFSAQDTVPATSRPKKAKKFAKHTRSASAGPAPTSQLNGDQSAVETRQTQRVPSTSRSPGPSFSRRPAGLTARQAYQQKLESDPSYVPTVGGFWGHDDRLLDKDLRSLSGWWRGRWQGRGRGRGFIRGRGRGGFFGGYANDHDGVDLKDVPPIEQQWTHDGYEELKQREEQRRAAQRTQPPAPQGPASFRGGRGGSVRGGRGGFGRGGYINSSGRSSANSGRIWFPMKPELMWTKQHEGFLYFETDPSLKPRQGQGQGFLVKLPGIQAKVVRAPARTYPAVWTSASKRTTAGVAGVDEEERVYAVNLPQRSGREKEVDAPVASVPVEETSAVKPSAKQVKESPPIAEAVAVSPPAAPHVHRDPPSHHVEPPIATSSTSEPEASIRLQLEQLSVEPDKSDGARLAKTEEAVLKNPPTEPPAEEEPAPSAPSETAERLSVPIMSTHFSPPVSHPSPVYGSPYAYSPALPPGIAMNQHGIPYELATGRPVYLQAPPPPPVYNPRPIMHSHLSPSGLAFVPGHMSHHSTVSAISPDFLAHSSHTPPMNGFVDPSTGTPIFSFPRQSSRIEIRAPTEGTEVKSPSKTSASRHSELRTASTAFAPVRPSSDTSANGYFPTISTSPENGTLPSYAPMEGADGSPLEGHQHDPAMMGYAQYPHHYYYPDAYGGYTHNPYVDMSHARPYEMYPPPEGAVYY</sequence>
<protein>
    <submittedName>
        <fullName evidence="15">CASC3/Barentsz eIF4AIII binding protein</fullName>
    </submittedName>
</protein>
<dbReference type="GO" id="GO:0035145">
    <property type="term" value="C:exon-exon junction complex"/>
    <property type="evidence" value="ECO:0007669"/>
    <property type="project" value="InterPro"/>
</dbReference>
<feature type="compositionally biased region" description="Basic residues" evidence="13">
    <location>
        <begin position="24"/>
        <end position="37"/>
    </location>
</feature>
<comment type="caution">
    <text evidence="15">The sequence shown here is derived from an EMBL/GenBank/DDBJ whole genome shotgun (WGS) entry which is preliminary data.</text>
</comment>
<name>A0A9P3PEN7_LYOSH</name>
<feature type="region of interest" description="Disordered" evidence="13">
    <location>
        <begin position="308"/>
        <end position="361"/>
    </location>
</feature>
<feature type="compositionally biased region" description="Basic residues" evidence="13">
    <location>
        <begin position="153"/>
        <end position="165"/>
    </location>
</feature>
<keyword evidence="10" id="KW-0866">Nonsense-mediated mRNA decay</keyword>
<evidence type="ECO:0000256" key="8">
    <source>
        <dbReference type="ARBA" id="ARBA00022845"/>
    </source>
</evidence>
<keyword evidence="12" id="KW-0539">Nucleus</keyword>
<feature type="compositionally biased region" description="Polar residues" evidence="13">
    <location>
        <begin position="173"/>
        <end position="192"/>
    </location>
</feature>
<feature type="compositionally biased region" description="Gly residues" evidence="13">
    <location>
        <begin position="331"/>
        <end position="348"/>
    </location>
</feature>
<evidence type="ECO:0000256" key="4">
    <source>
        <dbReference type="ARBA" id="ARBA00022448"/>
    </source>
</evidence>
<feature type="compositionally biased region" description="Polar residues" evidence="13">
    <location>
        <begin position="743"/>
        <end position="763"/>
    </location>
</feature>
<evidence type="ECO:0000256" key="7">
    <source>
        <dbReference type="ARBA" id="ARBA00022816"/>
    </source>
</evidence>
<feature type="compositionally biased region" description="Low complexity" evidence="13">
    <location>
        <begin position="350"/>
        <end position="361"/>
    </location>
</feature>
<feature type="region of interest" description="Disordered" evidence="13">
    <location>
        <begin position="705"/>
        <end position="763"/>
    </location>
</feature>
<evidence type="ECO:0000256" key="11">
    <source>
        <dbReference type="ARBA" id="ARBA00023187"/>
    </source>
</evidence>
<evidence type="ECO:0000256" key="12">
    <source>
        <dbReference type="ARBA" id="ARBA00023242"/>
    </source>
</evidence>
<dbReference type="GO" id="GO:0000184">
    <property type="term" value="P:nuclear-transcribed mRNA catabolic process, nonsense-mediated decay"/>
    <property type="evidence" value="ECO:0007669"/>
    <property type="project" value="UniProtKB-KW"/>
</dbReference>
<dbReference type="GO" id="GO:0003729">
    <property type="term" value="F:mRNA binding"/>
    <property type="evidence" value="ECO:0007669"/>
    <property type="project" value="InterPro"/>
</dbReference>
<reference evidence="15" key="1">
    <citation type="submission" date="2022-07" db="EMBL/GenBank/DDBJ databases">
        <title>The genome of Lyophyllum shimeji provides insight into the initial evolution of ectomycorrhizal fungal genome.</title>
        <authorList>
            <person name="Kobayashi Y."/>
            <person name="Shibata T."/>
            <person name="Hirakawa H."/>
            <person name="Shigenobu S."/>
            <person name="Nishiyama T."/>
            <person name="Yamada A."/>
            <person name="Hasebe M."/>
            <person name="Kawaguchi M."/>
        </authorList>
    </citation>
    <scope>NUCLEOTIDE SEQUENCE</scope>
    <source>
        <strain evidence="15">AT787</strain>
    </source>
</reference>
<proteinExistence type="inferred from homology"/>
<dbReference type="GO" id="GO:0008380">
    <property type="term" value="P:RNA splicing"/>
    <property type="evidence" value="ECO:0007669"/>
    <property type="project" value="UniProtKB-KW"/>
</dbReference>
<evidence type="ECO:0000256" key="10">
    <source>
        <dbReference type="ARBA" id="ARBA00023161"/>
    </source>
</evidence>
<feature type="compositionally biased region" description="Low complexity" evidence="13">
    <location>
        <begin position="193"/>
        <end position="207"/>
    </location>
</feature>
<dbReference type="GO" id="GO:0051028">
    <property type="term" value="P:mRNA transport"/>
    <property type="evidence" value="ECO:0007669"/>
    <property type="project" value="UniProtKB-KW"/>
</dbReference>
<evidence type="ECO:0000256" key="13">
    <source>
        <dbReference type="SAM" id="MobiDB-lite"/>
    </source>
</evidence>